<evidence type="ECO:0000313" key="9">
    <source>
        <dbReference type="Proteomes" id="UP000198741"/>
    </source>
</evidence>
<dbReference type="PANTHER" id="PTHR30250:SF11">
    <property type="entry name" value="O-ANTIGEN TRANSPORTER-RELATED"/>
    <property type="match status" value="1"/>
</dbReference>
<comment type="subcellular location">
    <subcellularLocation>
        <location evidence="1">Cell membrane</location>
        <topology evidence="1">Multi-pass membrane protein</topology>
    </subcellularLocation>
</comment>
<dbReference type="AlphaFoldDB" id="A0A1H0M0E7"/>
<gene>
    <name evidence="8" type="ORF">SAMN04515671_1876</name>
</gene>
<evidence type="ECO:0000256" key="6">
    <source>
        <dbReference type="SAM" id="MobiDB-lite"/>
    </source>
</evidence>
<keyword evidence="9" id="KW-1185">Reference proteome</keyword>
<dbReference type="EMBL" id="LT629710">
    <property type="protein sequence ID" value="SDO73676.1"/>
    <property type="molecule type" value="Genomic_DNA"/>
</dbReference>
<feature type="transmembrane region" description="Helical" evidence="7">
    <location>
        <begin position="831"/>
        <end position="852"/>
    </location>
</feature>
<feature type="transmembrane region" description="Helical" evidence="7">
    <location>
        <begin position="259"/>
        <end position="286"/>
    </location>
</feature>
<dbReference type="Proteomes" id="UP000198741">
    <property type="component" value="Chromosome I"/>
</dbReference>
<evidence type="ECO:0000256" key="5">
    <source>
        <dbReference type="ARBA" id="ARBA00023136"/>
    </source>
</evidence>
<evidence type="ECO:0000256" key="2">
    <source>
        <dbReference type="ARBA" id="ARBA00022475"/>
    </source>
</evidence>
<keyword evidence="2" id="KW-1003">Cell membrane</keyword>
<feature type="transmembrane region" description="Helical" evidence="7">
    <location>
        <begin position="728"/>
        <end position="746"/>
    </location>
</feature>
<name>A0A1H0M0E7_9ACTN</name>
<dbReference type="STRING" id="1090615.SAMN04515671_1876"/>
<keyword evidence="5 7" id="KW-0472">Membrane</keyword>
<feature type="transmembrane region" description="Helical" evidence="7">
    <location>
        <begin position="99"/>
        <end position="118"/>
    </location>
</feature>
<evidence type="ECO:0000256" key="3">
    <source>
        <dbReference type="ARBA" id="ARBA00022692"/>
    </source>
</evidence>
<proteinExistence type="predicted"/>
<feature type="transmembrane region" description="Helical" evidence="7">
    <location>
        <begin position="188"/>
        <end position="208"/>
    </location>
</feature>
<feature type="transmembrane region" description="Helical" evidence="7">
    <location>
        <begin position="66"/>
        <end position="87"/>
    </location>
</feature>
<feature type="transmembrane region" description="Helical" evidence="7">
    <location>
        <begin position="689"/>
        <end position="707"/>
    </location>
</feature>
<accession>A0A1H0M0E7</accession>
<feature type="transmembrane region" description="Helical" evidence="7">
    <location>
        <begin position="777"/>
        <end position="795"/>
    </location>
</feature>
<feature type="transmembrane region" description="Helical" evidence="7">
    <location>
        <begin position="307"/>
        <end position="328"/>
    </location>
</feature>
<evidence type="ECO:0000256" key="1">
    <source>
        <dbReference type="ARBA" id="ARBA00004651"/>
    </source>
</evidence>
<reference evidence="8 9" key="1">
    <citation type="submission" date="2016-10" db="EMBL/GenBank/DDBJ databases">
        <authorList>
            <person name="de Groot N.N."/>
        </authorList>
    </citation>
    <scope>NUCLEOTIDE SEQUENCE [LARGE SCALE GENOMIC DNA]</scope>
    <source>
        <strain evidence="9">P4-7,KCTC 19426,CECT 7604</strain>
    </source>
</reference>
<feature type="transmembrane region" description="Helical" evidence="7">
    <location>
        <begin position="859"/>
        <end position="876"/>
    </location>
</feature>
<feature type="transmembrane region" description="Helical" evidence="7">
    <location>
        <begin position="340"/>
        <end position="361"/>
    </location>
</feature>
<feature type="transmembrane region" description="Helical" evidence="7">
    <location>
        <begin position="124"/>
        <end position="144"/>
    </location>
</feature>
<feature type="transmembrane region" description="Helical" evidence="7">
    <location>
        <begin position="882"/>
        <end position="906"/>
    </location>
</feature>
<feature type="transmembrane region" description="Helical" evidence="7">
    <location>
        <begin position="955"/>
        <end position="972"/>
    </location>
</feature>
<dbReference type="InterPro" id="IPR050833">
    <property type="entry name" value="Poly_Biosynth_Transport"/>
</dbReference>
<sequence length="1068" mass="112292">MSAVIDVQPGSTHEHEQARSGMLGDGLALGASALLTAGAGMVGWLLAARLLTASEVGATSSFVNSFILVAAIAELGLGPALLRWLPLSGGRTADLLKRVYLLVSVVAVAVGVGWLVLAGGSVTAAVPVVGGLLFVLASLGWTLFQLQDLVLTGVGAARWVPLENLLFSAARIVLLLLLGPSLGAKGLVLSWVIPTLVGVVVVNLALVVKGRSRPATDGVLPTRREVVKLVGPTYPATVFLAVLYNVVPLVVSARYGSALGAVFFIVWTGLNALDLAATGFVNAMVIRLARFSSDSRRLIRESILRSLAIFLPLLAVGFLLSHWVLGWFGPTYAAVGTDLLRVILIAFPARLMVVLVTGAHLAAGRGTVVALLQGLNAAGMMAVISLMPTPDLVWIGYGFLAIQAVIAAAGLLDLRRRSVLAGPGLDAAAVGSELSMINVQAHQEEVFTISVPPAAVSSAVEVLSGTGIRPAQPESTPPTGRSRHARPAAAGATSDVRAWLPILLAAAAVVMWFCGLRAVGPQQLHGLGLIAVLSPLTIAAYPVLVASAVLELFAGRRRTWVLTLMTLAALLLIYGLQPMIEQAARLPVGWLHAGFANYIGANGQILSNFDTRFSWPGFFAVAAFIGRAAGISDVSVMLAWAPVVLTGLATLGMRSIATAVFGHRRIAWVATWLFLLGNWSEQDYFSPQGTAFILLIGALAVTLKYLVRPGIISGGRVRLRDRVVPENSPRTRLFAQAVVVLLATALAPTHQLTPFVLIGMLALLVLWGRLYSTWLPIFAALPALAWFALGAKQFWVGQLSLITSSIGDVNGSVTQGIGQRLDGDSGHQLMVYLRIGLTCLLAVLALIGFIVLRRRGVRTWVLPVLGVSSFGLAVLQPYGGEVFMRCFLFALPWFAIGAAIALDALAGTARAKGRVRRLTAVGVVLAGIMLSTVSARGGNDAYVSVTTADVNAIHYVYAHAAAGDSVISALWYEPLRSDRVGDLTQISTDELATAANPCTTEAQITACLVAAAPNYILINPQQEAAGEILNGLAPGWSGRVLTALETKSGYRVAFEQDDAIVLQRKATG</sequence>
<evidence type="ECO:0000256" key="7">
    <source>
        <dbReference type="SAM" id="Phobius"/>
    </source>
</evidence>
<evidence type="ECO:0000313" key="8">
    <source>
        <dbReference type="EMBL" id="SDO73676.1"/>
    </source>
</evidence>
<keyword evidence="3 7" id="KW-0812">Transmembrane</keyword>
<feature type="transmembrane region" description="Helical" evidence="7">
    <location>
        <begin position="229"/>
        <end position="247"/>
    </location>
</feature>
<organism evidence="8 9">
    <name type="scientific">Nakamurella panacisegetis</name>
    <dbReference type="NCBI Taxonomy" id="1090615"/>
    <lineage>
        <taxon>Bacteria</taxon>
        <taxon>Bacillati</taxon>
        <taxon>Actinomycetota</taxon>
        <taxon>Actinomycetes</taxon>
        <taxon>Nakamurellales</taxon>
        <taxon>Nakamurellaceae</taxon>
        <taxon>Nakamurella</taxon>
    </lineage>
</organism>
<feature type="transmembrane region" description="Helical" evidence="7">
    <location>
        <begin position="560"/>
        <end position="580"/>
    </location>
</feature>
<feature type="transmembrane region" description="Helical" evidence="7">
    <location>
        <begin position="393"/>
        <end position="412"/>
    </location>
</feature>
<feature type="transmembrane region" description="Helical" evidence="7">
    <location>
        <begin position="498"/>
        <end position="520"/>
    </location>
</feature>
<feature type="transmembrane region" description="Helical" evidence="7">
    <location>
        <begin position="618"/>
        <end position="644"/>
    </location>
</feature>
<feature type="region of interest" description="Disordered" evidence="6">
    <location>
        <begin position="467"/>
        <end position="487"/>
    </location>
</feature>
<keyword evidence="4 7" id="KW-1133">Transmembrane helix</keyword>
<feature type="transmembrane region" description="Helical" evidence="7">
    <location>
        <begin position="368"/>
        <end position="387"/>
    </location>
</feature>
<feature type="transmembrane region" description="Helical" evidence="7">
    <location>
        <begin position="27"/>
        <end position="46"/>
    </location>
</feature>
<feature type="transmembrane region" description="Helical" evidence="7">
    <location>
        <begin position="752"/>
        <end position="770"/>
    </location>
</feature>
<dbReference type="RefSeq" id="WP_197676486.1">
    <property type="nucleotide sequence ID" value="NZ_LT629710.1"/>
</dbReference>
<dbReference type="PANTHER" id="PTHR30250">
    <property type="entry name" value="PST FAMILY PREDICTED COLANIC ACID TRANSPORTER"/>
    <property type="match status" value="1"/>
</dbReference>
<feature type="transmembrane region" description="Helical" evidence="7">
    <location>
        <begin position="918"/>
        <end position="935"/>
    </location>
</feature>
<evidence type="ECO:0000256" key="4">
    <source>
        <dbReference type="ARBA" id="ARBA00022989"/>
    </source>
</evidence>
<protein>
    <submittedName>
        <fullName evidence="8">Membrane protein involved in the export of O-antigen and teichoic acid</fullName>
    </submittedName>
</protein>
<feature type="transmembrane region" description="Helical" evidence="7">
    <location>
        <begin position="526"/>
        <end position="553"/>
    </location>
</feature>
<dbReference type="GO" id="GO:0005886">
    <property type="term" value="C:plasma membrane"/>
    <property type="evidence" value="ECO:0007669"/>
    <property type="project" value="UniProtKB-SubCell"/>
</dbReference>